<sequence>MSTARFTRAIVRQIPDSIRDHSEAHKYNAKHGLPPVEPIDLEQAREDHAIYTQTLRDLGLDVTVLPADESLPDCPFVEDTCVIAGNRALLTRPFSETRRGEVAAVKEALINLGLEVHQVDDDVILEGGAVLFTGHEFFVSDSPVCDVKPGAEFMRKTFPEYPVHVIPLAEPEYHLKAVVCMAAPGVMAVCKNRWGKIAWQAIQEKSEFTYEAIWTPNRRFIDDHTCNVIYFNGNLIHCTREDGPRSVKIFASKLPQLNRVQATVGELMNVDSGLSCCSLIF</sequence>
<gene>
    <name evidence="5" type="primary">LOC109462822</name>
</gene>
<dbReference type="FunFam" id="3.75.10.10:FF:000004">
    <property type="entry name" value="N(G),N(G)-dimethylarginine dimethylaminohydrolase 1"/>
    <property type="match status" value="1"/>
</dbReference>
<accession>A0A6P4XWT7</accession>
<dbReference type="GO" id="GO:0045429">
    <property type="term" value="P:positive regulation of nitric oxide biosynthetic process"/>
    <property type="evidence" value="ECO:0007669"/>
    <property type="project" value="TreeGrafter"/>
</dbReference>
<evidence type="ECO:0000313" key="4">
    <source>
        <dbReference type="Proteomes" id="UP000515135"/>
    </source>
</evidence>
<dbReference type="KEGG" id="bbel:109462822"/>
<dbReference type="SUPFAM" id="SSF55909">
    <property type="entry name" value="Pentein"/>
    <property type="match status" value="1"/>
</dbReference>
<evidence type="ECO:0000256" key="3">
    <source>
        <dbReference type="PIRSR" id="PIRSR633199-1"/>
    </source>
</evidence>
<evidence type="ECO:0000313" key="5">
    <source>
        <dbReference type="RefSeq" id="XP_019615009.1"/>
    </source>
</evidence>
<keyword evidence="4" id="KW-1185">Reference proteome</keyword>
<dbReference type="GO" id="GO:0016403">
    <property type="term" value="F:dimethylargininase activity"/>
    <property type="evidence" value="ECO:0007669"/>
    <property type="project" value="TreeGrafter"/>
</dbReference>
<dbReference type="GO" id="GO:0016597">
    <property type="term" value="F:amino acid binding"/>
    <property type="evidence" value="ECO:0007669"/>
    <property type="project" value="TreeGrafter"/>
</dbReference>
<dbReference type="InterPro" id="IPR033199">
    <property type="entry name" value="DDAH-like"/>
</dbReference>
<protein>
    <submittedName>
        <fullName evidence="5">N(G),N(G)-dimethylarginine dimethylaminohydrolase 1-like</fullName>
    </submittedName>
</protein>
<dbReference type="RefSeq" id="XP_019615009.1">
    <property type="nucleotide sequence ID" value="XM_019759450.1"/>
</dbReference>
<dbReference type="GO" id="GO:0000052">
    <property type="term" value="P:citrulline metabolic process"/>
    <property type="evidence" value="ECO:0007669"/>
    <property type="project" value="TreeGrafter"/>
</dbReference>
<dbReference type="GO" id="GO:0006525">
    <property type="term" value="P:arginine metabolic process"/>
    <property type="evidence" value="ECO:0007669"/>
    <property type="project" value="TreeGrafter"/>
</dbReference>
<dbReference type="AlphaFoldDB" id="A0A6P4XWT7"/>
<dbReference type="PANTHER" id="PTHR12737:SF9">
    <property type="entry name" value="DIMETHYLARGININASE"/>
    <property type="match status" value="1"/>
</dbReference>
<keyword evidence="2" id="KW-0378">Hydrolase</keyword>
<dbReference type="Pfam" id="PF19420">
    <property type="entry name" value="DDAH_eukar"/>
    <property type="match status" value="1"/>
</dbReference>
<dbReference type="Gene3D" id="3.75.10.10">
    <property type="entry name" value="L-arginine/glycine Amidinotransferase, Chain A"/>
    <property type="match status" value="1"/>
</dbReference>
<dbReference type="Proteomes" id="UP000515135">
    <property type="component" value="Unplaced"/>
</dbReference>
<dbReference type="OrthoDB" id="26679at2759"/>
<feature type="active site" description="Nucleophile" evidence="3">
    <location>
        <position position="276"/>
    </location>
</feature>
<reference evidence="5" key="1">
    <citation type="submission" date="2025-08" db="UniProtKB">
        <authorList>
            <consortium name="RefSeq"/>
        </authorList>
    </citation>
    <scope>IDENTIFICATION</scope>
    <source>
        <tissue evidence="5">Gonad</tissue>
    </source>
</reference>
<name>A0A6P4XWT7_BRABE</name>
<dbReference type="PANTHER" id="PTHR12737">
    <property type="entry name" value="DIMETHYLARGININE DIMETHYLAMINOHYDROLASE"/>
    <property type="match status" value="1"/>
</dbReference>
<evidence type="ECO:0000256" key="1">
    <source>
        <dbReference type="ARBA" id="ARBA00008532"/>
    </source>
</evidence>
<proteinExistence type="inferred from homology"/>
<feature type="active site" description="Proton donor" evidence="3">
    <location>
        <position position="174"/>
    </location>
</feature>
<dbReference type="GeneID" id="109462822"/>
<organism evidence="4 5">
    <name type="scientific">Branchiostoma belcheri</name>
    <name type="common">Amphioxus</name>
    <dbReference type="NCBI Taxonomy" id="7741"/>
    <lineage>
        <taxon>Eukaryota</taxon>
        <taxon>Metazoa</taxon>
        <taxon>Chordata</taxon>
        <taxon>Cephalochordata</taxon>
        <taxon>Leptocardii</taxon>
        <taxon>Amphioxiformes</taxon>
        <taxon>Branchiostomatidae</taxon>
        <taxon>Branchiostoma</taxon>
    </lineage>
</organism>
<evidence type="ECO:0000256" key="2">
    <source>
        <dbReference type="ARBA" id="ARBA00022801"/>
    </source>
</evidence>
<comment type="similarity">
    <text evidence="1">Belongs to the DDAH family.</text>
</comment>